<dbReference type="GO" id="GO:0003700">
    <property type="term" value="F:DNA-binding transcription factor activity"/>
    <property type="evidence" value="ECO:0007669"/>
    <property type="project" value="InterPro"/>
</dbReference>
<comment type="caution">
    <text evidence="2">The sequence shown here is derived from an EMBL/GenBank/DDBJ whole genome shotgun (WGS) entry which is preliminary data.</text>
</comment>
<dbReference type="InterPro" id="IPR011991">
    <property type="entry name" value="ArsR-like_HTH"/>
</dbReference>
<dbReference type="InterPro" id="IPR050508">
    <property type="entry name" value="Methyltransf_Superfamily"/>
</dbReference>
<dbReference type="RefSeq" id="WP_111199396.1">
    <property type="nucleotide sequence ID" value="NZ_QKVK01000007.1"/>
</dbReference>
<name>A0A2W2AQV7_9HYPH</name>
<dbReference type="InterPro" id="IPR001845">
    <property type="entry name" value="HTH_ArsR_DNA-bd_dom"/>
</dbReference>
<dbReference type="CDD" id="cd02440">
    <property type="entry name" value="AdoMet_MTases"/>
    <property type="match status" value="1"/>
</dbReference>
<dbReference type="PANTHER" id="PTHR42912">
    <property type="entry name" value="METHYLTRANSFERASE"/>
    <property type="match status" value="1"/>
</dbReference>
<dbReference type="CDD" id="cd00090">
    <property type="entry name" value="HTH_ARSR"/>
    <property type="match status" value="1"/>
</dbReference>
<organism evidence="2 3">
    <name type="scientific">Aestuariivirga litoralis</name>
    <dbReference type="NCBI Taxonomy" id="2650924"/>
    <lineage>
        <taxon>Bacteria</taxon>
        <taxon>Pseudomonadati</taxon>
        <taxon>Pseudomonadota</taxon>
        <taxon>Alphaproteobacteria</taxon>
        <taxon>Hyphomicrobiales</taxon>
        <taxon>Aestuariivirgaceae</taxon>
        <taxon>Aestuariivirga</taxon>
    </lineage>
</organism>
<dbReference type="InterPro" id="IPR036388">
    <property type="entry name" value="WH-like_DNA-bd_sf"/>
</dbReference>
<dbReference type="InterPro" id="IPR013216">
    <property type="entry name" value="Methyltransf_11"/>
</dbReference>
<feature type="domain" description="HTH arsR-type" evidence="1">
    <location>
        <begin position="1"/>
        <end position="90"/>
    </location>
</feature>
<dbReference type="PANTHER" id="PTHR42912:SF93">
    <property type="entry name" value="N6-ADENOSINE-METHYLTRANSFERASE TMT1A"/>
    <property type="match status" value="1"/>
</dbReference>
<dbReference type="SUPFAM" id="SSF53335">
    <property type="entry name" value="S-adenosyl-L-methionine-dependent methyltransferases"/>
    <property type="match status" value="1"/>
</dbReference>
<dbReference type="Gene3D" id="3.40.50.150">
    <property type="entry name" value="Vaccinia Virus protein VP39"/>
    <property type="match status" value="1"/>
</dbReference>
<keyword evidence="3" id="KW-1185">Reference proteome</keyword>
<evidence type="ECO:0000259" key="1">
    <source>
        <dbReference type="PROSITE" id="PS50987"/>
    </source>
</evidence>
<gene>
    <name evidence="2" type="ORF">DK847_15315</name>
</gene>
<dbReference type="Proteomes" id="UP000248795">
    <property type="component" value="Unassembled WGS sequence"/>
</dbReference>
<dbReference type="PROSITE" id="PS50987">
    <property type="entry name" value="HTH_ARSR_2"/>
    <property type="match status" value="1"/>
</dbReference>
<protein>
    <submittedName>
        <fullName evidence="2">ArsR family transcriptional regulator</fullName>
    </submittedName>
</protein>
<dbReference type="Pfam" id="PF08241">
    <property type="entry name" value="Methyltransf_11"/>
    <property type="match status" value="1"/>
</dbReference>
<evidence type="ECO:0000313" key="3">
    <source>
        <dbReference type="Proteomes" id="UP000248795"/>
    </source>
</evidence>
<dbReference type="InterPro" id="IPR036390">
    <property type="entry name" value="WH_DNA-bd_sf"/>
</dbReference>
<dbReference type="SUPFAM" id="SSF46785">
    <property type="entry name" value="Winged helix' DNA-binding domain"/>
    <property type="match status" value="1"/>
</dbReference>
<reference evidence="3" key="1">
    <citation type="submission" date="2018-06" db="EMBL/GenBank/DDBJ databases">
        <title>Aestuariibacter litoralis strain KCTC 52945T.</title>
        <authorList>
            <person name="Li X."/>
            <person name="Salam N."/>
            <person name="Li J.-L."/>
            <person name="Chen Y.-M."/>
            <person name="Yang Z.-W."/>
            <person name="Zhang L.-Y."/>
            <person name="Han M.-X."/>
            <person name="Xiao M."/>
            <person name="Li W.-J."/>
        </authorList>
    </citation>
    <scope>NUCLEOTIDE SEQUENCE [LARGE SCALE GENOMIC DNA]</scope>
    <source>
        <strain evidence="3">KCTC 52945</strain>
    </source>
</reference>
<dbReference type="EMBL" id="QKVK01000007">
    <property type="protein sequence ID" value="PZF76012.1"/>
    <property type="molecule type" value="Genomic_DNA"/>
</dbReference>
<dbReference type="SMART" id="SM00418">
    <property type="entry name" value="HTH_ARSR"/>
    <property type="match status" value="1"/>
</dbReference>
<sequence>MEELLSGLRAAAESTRVRILFILAHGEANVSELTQILGQSQPRVSRHLKLMAEAGLISRHKEGNWVLFRLREEDMGGALARAIVDLLPGADAVLAGDLARLEEIRSRRAEAASRYFAENAARWEQLRSLHVREEDVEQAMERLAGPAPIRLHVDLGTGTGAVLRRFAGLAQQSIGIDSSRDMLAMARVNLDAAGVRNAQVRHGEIYALPFPDGFADFVTIHQVLHFLEDPVRALTEAARILEPGGRLLIVDFAPHDLDELRSEHAHRRLGIAAEHMAQWLGRAGLALAQHDVLAPPWRPQGKGLTVSLWLATQPRPAVTMPALKDHAT</sequence>
<dbReference type="InterPro" id="IPR029063">
    <property type="entry name" value="SAM-dependent_MTases_sf"/>
</dbReference>
<dbReference type="AlphaFoldDB" id="A0A2W2AQV7"/>
<dbReference type="PRINTS" id="PR00778">
    <property type="entry name" value="HTHARSR"/>
</dbReference>
<proteinExistence type="predicted"/>
<dbReference type="NCBIfam" id="NF033788">
    <property type="entry name" value="HTH_metalloreg"/>
    <property type="match status" value="1"/>
</dbReference>
<accession>A0A2W2AQV7</accession>
<dbReference type="Pfam" id="PF01022">
    <property type="entry name" value="HTH_5"/>
    <property type="match status" value="1"/>
</dbReference>
<dbReference type="Gene3D" id="1.10.10.10">
    <property type="entry name" value="Winged helix-like DNA-binding domain superfamily/Winged helix DNA-binding domain"/>
    <property type="match status" value="1"/>
</dbReference>
<dbReference type="GO" id="GO:0008757">
    <property type="term" value="F:S-adenosylmethionine-dependent methyltransferase activity"/>
    <property type="evidence" value="ECO:0007669"/>
    <property type="project" value="InterPro"/>
</dbReference>
<evidence type="ECO:0000313" key="2">
    <source>
        <dbReference type="EMBL" id="PZF76012.1"/>
    </source>
</evidence>